<evidence type="ECO:0000259" key="1">
    <source>
        <dbReference type="PROSITE" id="PS51186"/>
    </source>
</evidence>
<dbReference type="RefSeq" id="WP_013995838.1">
    <property type="nucleotide sequence ID" value="NC_015844.1"/>
</dbReference>
<dbReference type="AlphaFoldDB" id="G0L443"/>
<dbReference type="SUPFAM" id="SSF55729">
    <property type="entry name" value="Acyl-CoA N-acyltransferases (Nat)"/>
    <property type="match status" value="1"/>
</dbReference>
<dbReference type="PROSITE" id="PS51186">
    <property type="entry name" value="GNAT"/>
    <property type="match status" value="1"/>
</dbReference>
<evidence type="ECO:0000313" key="3">
    <source>
        <dbReference type="Proteomes" id="UP000008898"/>
    </source>
</evidence>
<dbReference type="InterPro" id="IPR016181">
    <property type="entry name" value="Acyl_CoA_acyltransferase"/>
</dbReference>
<dbReference type="InterPro" id="IPR000182">
    <property type="entry name" value="GNAT_dom"/>
</dbReference>
<name>G0L443_ZOBGA</name>
<dbReference type="Pfam" id="PF00583">
    <property type="entry name" value="Acetyltransf_1"/>
    <property type="match status" value="1"/>
</dbReference>
<dbReference type="Proteomes" id="UP000008898">
    <property type="component" value="Chromosome"/>
</dbReference>
<accession>G0L443</accession>
<feature type="domain" description="N-acetyltransferase" evidence="1">
    <location>
        <begin position="23"/>
        <end position="161"/>
    </location>
</feature>
<gene>
    <name evidence="2" type="ordered locus">zobellia_4516</name>
</gene>
<dbReference type="KEGG" id="zga:ZOBELLIA_4516"/>
<reference evidence="3" key="1">
    <citation type="submission" date="2009-07" db="EMBL/GenBank/DDBJ databases">
        <title>Complete genome sequence of Zobellia galactanivorans Dsij.</title>
        <authorList>
            <consortium name="Genoscope - CEA"/>
        </authorList>
    </citation>
    <scope>NUCLEOTIDE SEQUENCE [LARGE SCALE GENOMIC DNA]</scope>
    <source>
        <strain evidence="3">DSM 12802 / CCUG 47099 / CIP 106680 / NCIMB 13871 / Dsij</strain>
    </source>
</reference>
<keyword evidence="2" id="KW-0012">Acyltransferase</keyword>
<reference evidence="2 3" key="2">
    <citation type="journal article" date="2012" name="Environ. Microbiol.">
        <title>Characterization of the first alginolytic operons in a marine bacterium: from their emergence in marine Flavobacteriia to their independent transfers to marine Proteobacteria and human gut Bacteroides.</title>
        <authorList>
            <person name="Thomas F."/>
            <person name="Barbeyron T."/>
            <person name="Tonon T."/>
            <person name="Genicot S."/>
            <person name="Czjzek M."/>
            <person name="Michel G."/>
        </authorList>
    </citation>
    <scope>NUCLEOTIDE SEQUENCE [LARGE SCALE GENOMIC DNA]</scope>
    <source>
        <strain evidence="3">DSM 12802 / CCUG 47099 / CIP 106680 / NCIMB 13871 / Dsij</strain>
    </source>
</reference>
<protein>
    <submittedName>
        <fullName evidence="2">GCN5-related N-acetyltransferase</fullName>
        <ecNumber evidence="2">2.3.1.-</ecNumber>
    </submittedName>
</protein>
<dbReference type="GO" id="GO:0016747">
    <property type="term" value="F:acyltransferase activity, transferring groups other than amino-acyl groups"/>
    <property type="evidence" value="ECO:0007669"/>
    <property type="project" value="InterPro"/>
</dbReference>
<dbReference type="HOGENOM" id="CLU_013985_34_2_10"/>
<sequence>MPDRKDGTLTDSGMTGDLKLGLIPYGKMESILPLVYKLNRGKFSEEVLKSRLQPMLTMGGYECLGVYDRDKLIACCGIWLLQKLYKGKHIELDNVFVEEGYRSSGVGALMMNWLAEYGKSIDCASLELNCYLENEKGLKFWQRHGFEALGYHMIKNLDEEK</sequence>
<keyword evidence="2" id="KW-0808">Transferase</keyword>
<dbReference type="CDD" id="cd04301">
    <property type="entry name" value="NAT_SF"/>
    <property type="match status" value="1"/>
</dbReference>
<organism evidence="2 3">
    <name type="scientific">Zobellia galactanivorans (strain DSM 12802 / CCUG 47099 / CIP 106680 / NCIMB 13871 / Dsij)</name>
    <dbReference type="NCBI Taxonomy" id="63186"/>
    <lineage>
        <taxon>Bacteria</taxon>
        <taxon>Pseudomonadati</taxon>
        <taxon>Bacteroidota</taxon>
        <taxon>Flavobacteriia</taxon>
        <taxon>Flavobacteriales</taxon>
        <taxon>Flavobacteriaceae</taxon>
        <taxon>Zobellia</taxon>
    </lineage>
</organism>
<dbReference type="EMBL" id="FP476056">
    <property type="protein sequence ID" value="CAZ98651.1"/>
    <property type="molecule type" value="Genomic_DNA"/>
</dbReference>
<dbReference type="STRING" id="63186.ZOBELLIA_4516"/>
<proteinExistence type="predicted"/>
<dbReference type="EC" id="2.3.1.-" evidence="2"/>
<evidence type="ECO:0000313" key="2">
    <source>
        <dbReference type="EMBL" id="CAZ98651.1"/>
    </source>
</evidence>
<keyword evidence="3" id="KW-1185">Reference proteome</keyword>
<dbReference type="Gene3D" id="3.40.630.30">
    <property type="match status" value="1"/>
</dbReference>